<dbReference type="InterPro" id="IPR013766">
    <property type="entry name" value="Thioredoxin_domain"/>
</dbReference>
<evidence type="ECO:0000313" key="5">
    <source>
        <dbReference type="Proteomes" id="UP000183200"/>
    </source>
</evidence>
<sequence length="185" mass="20352">MKIKQVLLTVCALLFFATSYAQEPAKSADVILKAATKQAAKEKKKVFVIFHASWCGWCHKLDTAMNDASCKKLFNDNYVTCHLTVLENDKNKALENPGAMDYLKENGGDQQGIPFWLVLDQDGKVLADSQIRPDGAPLTTPGQNIGYPGSTEEIAAFQKVLRKTSKLTEAQLSLIGERFSALKGK</sequence>
<dbReference type="InterPro" id="IPR017937">
    <property type="entry name" value="Thioredoxin_CS"/>
</dbReference>
<dbReference type="Proteomes" id="UP000183200">
    <property type="component" value="Unassembled WGS sequence"/>
</dbReference>
<evidence type="ECO:0000259" key="3">
    <source>
        <dbReference type="PROSITE" id="PS51352"/>
    </source>
</evidence>
<feature type="signal peptide" evidence="2">
    <location>
        <begin position="1"/>
        <end position="21"/>
    </location>
</feature>
<dbReference type="Pfam" id="PF13899">
    <property type="entry name" value="Thioredoxin_7"/>
    <property type="match status" value="1"/>
</dbReference>
<dbReference type="InterPro" id="IPR036249">
    <property type="entry name" value="Thioredoxin-like_sf"/>
</dbReference>
<dbReference type="PROSITE" id="PS51352">
    <property type="entry name" value="THIOREDOXIN_2"/>
    <property type="match status" value="1"/>
</dbReference>
<organism evidence="4 5">
    <name type="scientific">Pedobacter steynii</name>
    <dbReference type="NCBI Taxonomy" id="430522"/>
    <lineage>
        <taxon>Bacteria</taxon>
        <taxon>Pseudomonadati</taxon>
        <taxon>Bacteroidota</taxon>
        <taxon>Sphingobacteriia</taxon>
        <taxon>Sphingobacteriales</taxon>
        <taxon>Sphingobacteriaceae</taxon>
        <taxon>Pedobacter</taxon>
    </lineage>
</organism>
<keyword evidence="1" id="KW-0676">Redox-active center</keyword>
<name>A0A1G9SG66_9SPHI</name>
<keyword evidence="5" id="KW-1185">Reference proteome</keyword>
<dbReference type="OrthoDB" id="120730at2"/>
<reference evidence="5" key="1">
    <citation type="submission" date="2016-10" db="EMBL/GenBank/DDBJ databases">
        <authorList>
            <person name="Varghese N."/>
            <person name="Submissions S."/>
        </authorList>
    </citation>
    <scope>NUCLEOTIDE SEQUENCE [LARGE SCALE GENOMIC DNA]</scope>
    <source>
        <strain evidence="5">DSM 19110</strain>
    </source>
</reference>
<dbReference type="SUPFAM" id="SSF52833">
    <property type="entry name" value="Thioredoxin-like"/>
    <property type="match status" value="1"/>
</dbReference>
<dbReference type="EMBL" id="FNGY01000003">
    <property type="protein sequence ID" value="SDM34478.1"/>
    <property type="molecule type" value="Genomic_DNA"/>
</dbReference>
<gene>
    <name evidence="4" type="ORF">SAMN05421820_103590</name>
</gene>
<feature type="domain" description="Thioredoxin" evidence="3">
    <location>
        <begin position="21"/>
        <end position="159"/>
    </location>
</feature>
<keyword evidence="2" id="KW-0732">Signal</keyword>
<evidence type="ECO:0000313" key="4">
    <source>
        <dbReference type="EMBL" id="SDM34478.1"/>
    </source>
</evidence>
<dbReference type="Gene3D" id="3.40.30.10">
    <property type="entry name" value="Glutaredoxin"/>
    <property type="match status" value="1"/>
</dbReference>
<accession>A0A1G9SG66</accession>
<proteinExistence type="predicted"/>
<evidence type="ECO:0000256" key="2">
    <source>
        <dbReference type="SAM" id="SignalP"/>
    </source>
</evidence>
<feature type="chain" id="PRO_5010274263" evidence="2">
    <location>
        <begin position="22"/>
        <end position="185"/>
    </location>
</feature>
<evidence type="ECO:0000256" key="1">
    <source>
        <dbReference type="ARBA" id="ARBA00023284"/>
    </source>
</evidence>
<protein>
    <submittedName>
        <fullName evidence="4">Thioredoxin-like</fullName>
    </submittedName>
</protein>
<dbReference type="AlphaFoldDB" id="A0A1G9SG66"/>
<dbReference type="RefSeq" id="WP_074606439.1">
    <property type="nucleotide sequence ID" value="NZ_FNGY01000003.1"/>
</dbReference>
<dbReference type="PROSITE" id="PS00194">
    <property type="entry name" value="THIOREDOXIN_1"/>
    <property type="match status" value="1"/>
</dbReference>